<accession>A0A2M7TVJ2</accession>
<dbReference type="SUPFAM" id="SSF51445">
    <property type="entry name" value="(Trans)glycosidases"/>
    <property type="match status" value="1"/>
</dbReference>
<protein>
    <recommendedName>
        <fullName evidence="3">Glycoside hydrolase family 5 domain-containing protein</fullName>
    </recommendedName>
</protein>
<sequence>MSLLIPKIAKYGVMIIFIIFFLQIKPVLAANHSTNKFGIHLAQPQDEDIDRAADLVNGTGGRWGYITLVIHEDDKSRDKWQPIFDKLRDRGLVPIIRLATSPEGENWKRPNEEDADEWVAFLNSLHWVVKNRYIILFNEPNHASEWGGEVDPKSFAQVNETFARKLKKADGDFFVMMGGMDASAPQSKPLYMDEKVFIQEVVGEIGVDDFNELFDGLSSHSYPNPNFAGSPNSSGRGTVKTYEWELSLLSSLGIKSLPVFITETGWNGDVLSRTQIAEKFQYAFQNIWIPDDRVIAVTPFVLNYQGEPFLKFSWVKEGNGGVYPEYEMVRDMEKLDGNPEIYQDGSFDMADFPHDIVEQSTYHLRVDVTNNGQAIWSRENGYGFMLENVEPSQYLISSFGEIKPFETRTIDIYFSTLDELGEFKSRIVLYRNEDMVISSSHWDYEVVSLPLLLYKISLFPKRTTTDSDFELQIYNQHEELVFRKGGLQVVDGQGSIEKVNNIALGQKYRVVLLKKQYLPRQTYADFQKGENEVTFEPMIPLDFDGDGAVGWGDLGAVLKNLRLLGMWMI</sequence>
<dbReference type="GO" id="GO:0004553">
    <property type="term" value="F:hydrolase activity, hydrolyzing O-glycosyl compounds"/>
    <property type="evidence" value="ECO:0007669"/>
    <property type="project" value="TreeGrafter"/>
</dbReference>
<dbReference type="PROSITE" id="PS00018">
    <property type="entry name" value="EF_HAND_1"/>
    <property type="match status" value="1"/>
</dbReference>
<dbReference type="InterPro" id="IPR018247">
    <property type="entry name" value="EF_Hand_1_Ca_BS"/>
</dbReference>
<organism evidence="1 2">
    <name type="scientific">Candidatus Roizmanbacteria bacterium CG_4_10_14_0_2_um_filter_39_13</name>
    <dbReference type="NCBI Taxonomy" id="1974825"/>
    <lineage>
        <taxon>Bacteria</taxon>
        <taxon>Candidatus Roizmaniibacteriota</taxon>
    </lineage>
</organism>
<comment type="caution">
    <text evidence="1">The sequence shown here is derived from an EMBL/GenBank/DDBJ whole genome shotgun (WGS) entry which is preliminary data.</text>
</comment>
<dbReference type="PANTHER" id="PTHR12631:SF10">
    <property type="entry name" value="BETA-XYLOSIDASE-LIKE PROTEIN-RELATED"/>
    <property type="match status" value="1"/>
</dbReference>
<reference evidence="2" key="1">
    <citation type="submission" date="2017-09" db="EMBL/GenBank/DDBJ databases">
        <title>Depth-based differentiation of microbial function through sediment-hosted aquifers and enrichment of novel symbionts in the deep terrestrial subsurface.</title>
        <authorList>
            <person name="Probst A.J."/>
            <person name="Ladd B."/>
            <person name="Jarett J.K."/>
            <person name="Geller-Mcgrath D.E."/>
            <person name="Sieber C.M.K."/>
            <person name="Emerson J.B."/>
            <person name="Anantharaman K."/>
            <person name="Thomas B.C."/>
            <person name="Malmstrom R."/>
            <person name="Stieglmeier M."/>
            <person name="Klingl A."/>
            <person name="Woyke T."/>
            <person name="Ryan C.M."/>
            <person name="Banfield J.F."/>
        </authorList>
    </citation>
    <scope>NUCLEOTIDE SEQUENCE [LARGE SCALE GENOMIC DNA]</scope>
</reference>
<name>A0A2M7TVJ2_9BACT</name>
<dbReference type="Proteomes" id="UP000228503">
    <property type="component" value="Unassembled WGS sequence"/>
</dbReference>
<proteinExistence type="predicted"/>
<dbReference type="EMBL" id="PFOB01000074">
    <property type="protein sequence ID" value="PIZ61829.1"/>
    <property type="molecule type" value="Genomic_DNA"/>
</dbReference>
<gene>
    <name evidence="1" type="ORF">COY16_05935</name>
</gene>
<dbReference type="PANTHER" id="PTHR12631">
    <property type="entry name" value="ALPHA-L-IDURONIDASE"/>
    <property type="match status" value="1"/>
</dbReference>
<dbReference type="InterPro" id="IPR017853">
    <property type="entry name" value="GH"/>
</dbReference>
<dbReference type="Gene3D" id="3.20.20.80">
    <property type="entry name" value="Glycosidases"/>
    <property type="match status" value="1"/>
</dbReference>
<evidence type="ECO:0008006" key="3">
    <source>
        <dbReference type="Google" id="ProtNLM"/>
    </source>
</evidence>
<dbReference type="AlphaFoldDB" id="A0A2M7TVJ2"/>
<evidence type="ECO:0000313" key="1">
    <source>
        <dbReference type="EMBL" id="PIZ61829.1"/>
    </source>
</evidence>
<dbReference type="InterPro" id="IPR051923">
    <property type="entry name" value="Glycosyl_Hydrolase_39"/>
</dbReference>
<evidence type="ECO:0000313" key="2">
    <source>
        <dbReference type="Proteomes" id="UP000228503"/>
    </source>
</evidence>